<dbReference type="PANTHER" id="PTHR43578">
    <property type="entry name" value="NADH-QUINONE OXIDOREDUCTASE SUBUNIT F"/>
    <property type="match status" value="1"/>
</dbReference>
<accession>A0ABD5UEC6</accession>
<dbReference type="GO" id="GO:0046872">
    <property type="term" value="F:metal ion binding"/>
    <property type="evidence" value="ECO:0007669"/>
    <property type="project" value="UniProtKB-KW"/>
</dbReference>
<dbReference type="Gene3D" id="3.40.50.11540">
    <property type="entry name" value="NADH-ubiquinone oxidoreductase 51kDa subunit"/>
    <property type="match status" value="1"/>
</dbReference>
<dbReference type="InterPro" id="IPR011538">
    <property type="entry name" value="Nuo51_FMN-bd"/>
</dbReference>
<feature type="domain" description="NADH-ubiquinone oxidoreductase 51kDa subunit iron-sulphur binding" evidence="6">
    <location>
        <begin position="409"/>
        <end position="454"/>
    </location>
</feature>
<evidence type="ECO:0000313" key="8">
    <source>
        <dbReference type="Proteomes" id="UP001596406"/>
    </source>
</evidence>
<evidence type="ECO:0000256" key="2">
    <source>
        <dbReference type="ARBA" id="ARBA00022485"/>
    </source>
</evidence>
<keyword evidence="2" id="KW-0004">4Fe-4S</keyword>
<dbReference type="Gene3D" id="1.20.1440.230">
    <property type="entry name" value="NADH-ubiquinone oxidoreductase 51kDa subunit, iron-sulphur binding domain"/>
    <property type="match status" value="1"/>
</dbReference>
<dbReference type="PANTHER" id="PTHR43578:SF3">
    <property type="entry name" value="NADH-QUINONE OXIDOREDUCTASE SUBUNIT F"/>
    <property type="match status" value="1"/>
</dbReference>
<organism evidence="7 8">
    <name type="scientific">Halomarina ordinaria</name>
    <dbReference type="NCBI Taxonomy" id="3033939"/>
    <lineage>
        <taxon>Archaea</taxon>
        <taxon>Methanobacteriati</taxon>
        <taxon>Methanobacteriota</taxon>
        <taxon>Stenosarchaea group</taxon>
        <taxon>Halobacteria</taxon>
        <taxon>Halobacteriales</taxon>
        <taxon>Natronomonadaceae</taxon>
        <taxon>Halomarina</taxon>
    </lineage>
</organism>
<comment type="similarity">
    <text evidence="1">Belongs to the complex I 51 kDa subunit family.</text>
</comment>
<dbReference type="SUPFAM" id="SSF140490">
    <property type="entry name" value="Nqo1C-terminal domain-like"/>
    <property type="match status" value="1"/>
</dbReference>
<keyword evidence="5" id="KW-0411">Iron-sulfur</keyword>
<evidence type="ECO:0000256" key="4">
    <source>
        <dbReference type="ARBA" id="ARBA00023004"/>
    </source>
</evidence>
<dbReference type="SUPFAM" id="SSF142019">
    <property type="entry name" value="Nqo1 FMN-binding domain-like"/>
    <property type="match status" value="1"/>
</dbReference>
<dbReference type="GO" id="GO:0051539">
    <property type="term" value="F:4 iron, 4 sulfur cluster binding"/>
    <property type="evidence" value="ECO:0007669"/>
    <property type="project" value="UniProtKB-KW"/>
</dbReference>
<dbReference type="InterPro" id="IPR037225">
    <property type="entry name" value="Nuo51_FMN-bd_sf"/>
</dbReference>
<evidence type="ECO:0000256" key="1">
    <source>
        <dbReference type="ARBA" id="ARBA00007523"/>
    </source>
</evidence>
<sequence length="504" mass="52463">MDETPATVGRSPLLRVSDAEGAVAAAARAVAAESVVTVGSTGIRGVDPLVSATVDGRTAYHQNCTLERARDLATTVVDGDLPTEGALAVVEHDADTETLPAPETGPLAVGRRHLLGPCGWVAPASLDDLPPTFDEGAPERALDRVSAVGLLGRGRGDGRADEPVAPAWRTASEADGDPVVVVNANEADRRNGTDRLLLESTPLAVLDGALATARAVGAGDVVVYCNEEDALVHERVEAAASALAAEKGVTVEVVVGPDRFIAGEMTMALEAMEGADRIEARVRPPGPETHGLYGRPTVIHTPRTFAHVRRALLADEAYDADDADPGTRLFTVAGDVEAPATVELPTGSSLAAARDAVSMTGRYKMACVGGQFGGLTRSLDCPPSAPALAAADLGTEGVVELLDDTTCAVATVGTRARFAEEENCGRCVPCREGSKQLTNLLRDVYGGDYQDDMLRELARVMRATSTCAFGQTAARPVTTAMEQFETEFRAHADGRCPSGACNES</sequence>
<keyword evidence="8" id="KW-1185">Reference proteome</keyword>
<dbReference type="RefSeq" id="WP_304448526.1">
    <property type="nucleotide sequence ID" value="NZ_JARRAH010000001.1"/>
</dbReference>
<keyword evidence="3" id="KW-0479">Metal-binding</keyword>
<evidence type="ECO:0000256" key="5">
    <source>
        <dbReference type="ARBA" id="ARBA00023014"/>
    </source>
</evidence>
<name>A0ABD5UEC6_9EURY</name>
<dbReference type="AlphaFoldDB" id="A0ABD5UEC6"/>
<dbReference type="SMART" id="SM00928">
    <property type="entry name" value="NADH_4Fe-4S"/>
    <property type="match status" value="1"/>
</dbReference>
<evidence type="ECO:0000259" key="6">
    <source>
        <dbReference type="SMART" id="SM00928"/>
    </source>
</evidence>
<proteinExistence type="inferred from homology"/>
<dbReference type="EMBL" id="JBHSXM010000001">
    <property type="protein sequence ID" value="MFC6836852.1"/>
    <property type="molecule type" value="Genomic_DNA"/>
</dbReference>
<reference evidence="7 8" key="1">
    <citation type="journal article" date="2019" name="Int. J. Syst. Evol. Microbiol.">
        <title>The Global Catalogue of Microorganisms (GCM) 10K type strain sequencing project: providing services to taxonomists for standard genome sequencing and annotation.</title>
        <authorList>
            <consortium name="The Broad Institute Genomics Platform"/>
            <consortium name="The Broad Institute Genome Sequencing Center for Infectious Disease"/>
            <person name="Wu L."/>
            <person name="Ma J."/>
        </authorList>
    </citation>
    <scope>NUCLEOTIDE SEQUENCE [LARGE SCALE GENOMIC DNA]</scope>
    <source>
        <strain evidence="7 8">PSRA2</strain>
    </source>
</reference>
<dbReference type="Proteomes" id="UP001596406">
    <property type="component" value="Unassembled WGS sequence"/>
</dbReference>
<gene>
    <name evidence="7" type="ORF">ACFQHK_10040</name>
</gene>
<keyword evidence="4" id="KW-0408">Iron</keyword>
<protein>
    <submittedName>
        <fullName evidence="7">NADH-ubiquinone oxidoreductase-F iron-sulfur binding region domain-containing protein</fullName>
    </submittedName>
</protein>
<dbReference type="Pfam" id="PF01512">
    <property type="entry name" value="Complex1_51K"/>
    <property type="match status" value="1"/>
</dbReference>
<evidence type="ECO:0000313" key="7">
    <source>
        <dbReference type="EMBL" id="MFC6836852.1"/>
    </source>
</evidence>
<dbReference type="InterPro" id="IPR037207">
    <property type="entry name" value="Nuop51_4Fe4S-bd_sf"/>
</dbReference>
<evidence type="ECO:0000256" key="3">
    <source>
        <dbReference type="ARBA" id="ARBA00022723"/>
    </source>
</evidence>
<dbReference type="Gene3D" id="3.10.20.600">
    <property type="match status" value="1"/>
</dbReference>
<dbReference type="InterPro" id="IPR019575">
    <property type="entry name" value="Nuop51_4Fe4S-bd"/>
</dbReference>
<dbReference type="Pfam" id="PF10589">
    <property type="entry name" value="NADH_4Fe-4S"/>
    <property type="match status" value="1"/>
</dbReference>
<comment type="caution">
    <text evidence="7">The sequence shown here is derived from an EMBL/GenBank/DDBJ whole genome shotgun (WGS) entry which is preliminary data.</text>
</comment>